<accession>A0A8H3F2T0</accession>
<sequence length="442" mass="48030">MDEASTKDDPMDTEQPGDAALYSTPLGSPSYSPPELEERTEGEEKVRSHHDGDAKDEEQEKEQEQETAEAKAARRKAKGKGKASHPEHEDDDDDQGPDQGNSPHRKAKAPHQDTPIYPGIDIHWARSALSSHPPASSPTYNQSPRPRFGDADAAMNNFLPFPCPFSSSINNNDDEPNPPPPSTSSFINYSNDELYPNNDDELNPPAPRNSPTHPAFSSELMSKLEALQQHQQQRQQEHLSALGRGRGRGRGRGMPQGWGLEWQETKTPEKIEEEGWGAQYGGVDAVPSLTGWAEAGWEVYDEAAWERAAVQAAEREKEERERERGKVLKLQVPRGSGSAQGARTKPGVGGSVDVKTGGEVKGPSGRKRELVRAVRGYRAILSGTFLNYAQDDVLEVIHRDSDGKLFTLQPLDAGASSGRAHAKNFVPVGAIAGNASGEGKGG</sequence>
<dbReference type="AlphaFoldDB" id="A0A8H3F2T0"/>
<feature type="compositionally biased region" description="Basic and acidic residues" evidence="2">
    <location>
        <begin position="1"/>
        <end position="10"/>
    </location>
</feature>
<comment type="caution">
    <text evidence="3">The sequence shown here is derived from an EMBL/GenBank/DDBJ whole genome shotgun (WGS) entry which is preliminary data.</text>
</comment>
<evidence type="ECO:0000256" key="1">
    <source>
        <dbReference type="SAM" id="Coils"/>
    </source>
</evidence>
<feature type="region of interest" description="Disordered" evidence="2">
    <location>
        <begin position="332"/>
        <end position="364"/>
    </location>
</feature>
<keyword evidence="4" id="KW-1185">Reference proteome</keyword>
<feature type="coiled-coil region" evidence="1">
    <location>
        <begin position="303"/>
        <end position="330"/>
    </location>
</feature>
<reference evidence="3" key="1">
    <citation type="submission" date="2021-03" db="EMBL/GenBank/DDBJ databases">
        <authorList>
            <person name="Tagirdzhanova G."/>
        </authorList>
    </citation>
    <scope>NUCLEOTIDE SEQUENCE</scope>
</reference>
<feature type="compositionally biased region" description="Low complexity" evidence="2">
    <location>
        <begin position="125"/>
        <end position="138"/>
    </location>
</feature>
<protein>
    <submittedName>
        <fullName evidence="3">Uncharacterized protein</fullName>
    </submittedName>
</protein>
<name>A0A8H3F2T0_9LECA</name>
<proteinExistence type="predicted"/>
<dbReference type="OrthoDB" id="5429549at2759"/>
<feature type="compositionally biased region" description="Basic and acidic residues" evidence="2">
    <location>
        <begin position="62"/>
        <end position="72"/>
    </location>
</feature>
<feature type="region of interest" description="Disordered" evidence="2">
    <location>
        <begin position="1"/>
        <end position="265"/>
    </location>
</feature>
<organism evidence="3 4">
    <name type="scientific">Imshaugia aleurites</name>
    <dbReference type="NCBI Taxonomy" id="172621"/>
    <lineage>
        <taxon>Eukaryota</taxon>
        <taxon>Fungi</taxon>
        <taxon>Dikarya</taxon>
        <taxon>Ascomycota</taxon>
        <taxon>Pezizomycotina</taxon>
        <taxon>Lecanoromycetes</taxon>
        <taxon>OSLEUM clade</taxon>
        <taxon>Lecanoromycetidae</taxon>
        <taxon>Lecanorales</taxon>
        <taxon>Lecanorineae</taxon>
        <taxon>Parmeliaceae</taxon>
        <taxon>Imshaugia</taxon>
    </lineage>
</organism>
<evidence type="ECO:0000313" key="3">
    <source>
        <dbReference type="EMBL" id="CAF9917146.1"/>
    </source>
</evidence>
<keyword evidence="1" id="KW-0175">Coiled coil</keyword>
<feature type="compositionally biased region" description="Basic residues" evidence="2">
    <location>
        <begin position="73"/>
        <end position="83"/>
    </location>
</feature>
<dbReference type="Proteomes" id="UP000664534">
    <property type="component" value="Unassembled WGS sequence"/>
</dbReference>
<evidence type="ECO:0000256" key="2">
    <source>
        <dbReference type="SAM" id="MobiDB-lite"/>
    </source>
</evidence>
<dbReference type="EMBL" id="CAJPDT010000018">
    <property type="protein sequence ID" value="CAF9917146.1"/>
    <property type="molecule type" value="Genomic_DNA"/>
</dbReference>
<gene>
    <name evidence="3" type="ORF">IMSHALPRED_003475</name>
</gene>
<feature type="compositionally biased region" description="Basic and acidic residues" evidence="2">
    <location>
        <begin position="36"/>
        <end position="53"/>
    </location>
</feature>
<evidence type="ECO:0000313" key="4">
    <source>
        <dbReference type="Proteomes" id="UP000664534"/>
    </source>
</evidence>